<dbReference type="InterPro" id="IPR050438">
    <property type="entry name" value="LMW_PTPase"/>
</dbReference>
<dbReference type="PRINTS" id="PR00719">
    <property type="entry name" value="LMWPTPASE"/>
</dbReference>
<dbReference type="InterPro" id="IPR002115">
    <property type="entry name" value="Tyr_Pase_low_mol_wt_mml"/>
</dbReference>
<gene>
    <name evidence="9" type="ORF">J2Z60_000935</name>
</gene>
<dbReference type="Gene3D" id="3.40.50.2300">
    <property type="match status" value="1"/>
</dbReference>
<evidence type="ECO:0000256" key="1">
    <source>
        <dbReference type="ARBA" id="ARBA00004496"/>
    </source>
</evidence>
<dbReference type="Pfam" id="PF01451">
    <property type="entry name" value="LMWPc"/>
    <property type="match status" value="1"/>
</dbReference>
<comment type="subcellular location">
    <subcellularLocation>
        <location evidence="1">Cytoplasm</location>
    </subcellularLocation>
</comment>
<comment type="similarity">
    <text evidence="2">Belongs to the low molecular weight phosphotyrosine protein phosphatase family.</text>
</comment>
<organism evidence="9 10">
    <name type="scientific">Lactobacillus colini</name>
    <dbReference type="NCBI Taxonomy" id="1819254"/>
    <lineage>
        <taxon>Bacteria</taxon>
        <taxon>Bacillati</taxon>
        <taxon>Bacillota</taxon>
        <taxon>Bacilli</taxon>
        <taxon>Lactobacillales</taxon>
        <taxon>Lactobacillaceae</taxon>
        <taxon>Lactobacillus</taxon>
    </lineage>
</organism>
<dbReference type="EMBL" id="JAGGLU010000004">
    <property type="protein sequence ID" value="MBP2057763.1"/>
    <property type="molecule type" value="Genomic_DNA"/>
</dbReference>
<keyword evidence="10" id="KW-1185">Reference proteome</keyword>
<dbReference type="SMART" id="SM00226">
    <property type="entry name" value="LMWPc"/>
    <property type="match status" value="1"/>
</dbReference>
<keyword evidence="6" id="KW-0904">Protein phosphatase</keyword>
<dbReference type="Proteomes" id="UP001519292">
    <property type="component" value="Unassembled WGS sequence"/>
</dbReference>
<proteinExistence type="inferred from homology"/>
<feature type="domain" description="Phosphotyrosine protein phosphatase I" evidence="8">
    <location>
        <begin position="1"/>
        <end position="126"/>
    </location>
</feature>
<evidence type="ECO:0000256" key="7">
    <source>
        <dbReference type="ARBA" id="ARBA00051722"/>
    </source>
</evidence>
<sequence>MKDIVNKAKKSNQYQIDSAAATQDAIGHNIDSRAQRTLNEHNIPFSNHFARQLTREDYQKYDYLIALDEENFFDINRICGGDPDHKEYKLLNFVGSYDDVDDPWYTGDFEKSYQDIYRGCKALFKKLEDK</sequence>
<dbReference type="EC" id="3.1.3.48" evidence="3"/>
<protein>
    <recommendedName>
        <fullName evidence="3">protein-tyrosine-phosphatase</fullName>
        <ecNumber evidence="3">3.1.3.48</ecNumber>
    </recommendedName>
</protein>
<evidence type="ECO:0000256" key="6">
    <source>
        <dbReference type="ARBA" id="ARBA00022912"/>
    </source>
</evidence>
<evidence type="ECO:0000256" key="3">
    <source>
        <dbReference type="ARBA" id="ARBA00013064"/>
    </source>
</evidence>
<evidence type="ECO:0000313" key="9">
    <source>
        <dbReference type="EMBL" id="MBP2057763.1"/>
    </source>
</evidence>
<evidence type="ECO:0000313" key="10">
    <source>
        <dbReference type="Proteomes" id="UP001519292"/>
    </source>
</evidence>
<dbReference type="PRINTS" id="PR00720">
    <property type="entry name" value="MAMMALPTPASE"/>
</dbReference>
<keyword evidence="4" id="KW-0963">Cytoplasm</keyword>
<dbReference type="InterPro" id="IPR036196">
    <property type="entry name" value="Ptyr_pPase_sf"/>
</dbReference>
<dbReference type="InterPro" id="IPR017867">
    <property type="entry name" value="Tyr_phospatase_low_mol_wt"/>
</dbReference>
<evidence type="ECO:0000256" key="5">
    <source>
        <dbReference type="ARBA" id="ARBA00022801"/>
    </source>
</evidence>
<keyword evidence="5 9" id="KW-0378">Hydrolase</keyword>
<dbReference type="InterPro" id="IPR023485">
    <property type="entry name" value="Ptyr_pPase"/>
</dbReference>
<comment type="caution">
    <text evidence="9">The sequence shown here is derived from an EMBL/GenBank/DDBJ whole genome shotgun (WGS) entry which is preliminary data.</text>
</comment>
<dbReference type="PANTHER" id="PTHR11717:SF7">
    <property type="entry name" value="LOW MOLECULAR WEIGHT PHOSPHOTYROSINE PROTEIN PHOSPHATASE"/>
    <property type="match status" value="1"/>
</dbReference>
<accession>A0ABS4MDS6</accession>
<dbReference type="CDD" id="cd16343">
    <property type="entry name" value="LMWPTP"/>
    <property type="match status" value="1"/>
</dbReference>
<evidence type="ECO:0000259" key="8">
    <source>
        <dbReference type="SMART" id="SM00226"/>
    </source>
</evidence>
<evidence type="ECO:0000256" key="2">
    <source>
        <dbReference type="ARBA" id="ARBA00011063"/>
    </source>
</evidence>
<dbReference type="GO" id="GO:0004725">
    <property type="term" value="F:protein tyrosine phosphatase activity"/>
    <property type="evidence" value="ECO:0007669"/>
    <property type="project" value="UniProtKB-EC"/>
</dbReference>
<dbReference type="SUPFAM" id="SSF52788">
    <property type="entry name" value="Phosphotyrosine protein phosphatases I"/>
    <property type="match status" value="1"/>
</dbReference>
<comment type="catalytic activity">
    <reaction evidence="7">
        <text>O-phospho-L-tyrosyl-[protein] + H2O = L-tyrosyl-[protein] + phosphate</text>
        <dbReference type="Rhea" id="RHEA:10684"/>
        <dbReference type="Rhea" id="RHEA-COMP:10136"/>
        <dbReference type="Rhea" id="RHEA-COMP:20101"/>
        <dbReference type="ChEBI" id="CHEBI:15377"/>
        <dbReference type="ChEBI" id="CHEBI:43474"/>
        <dbReference type="ChEBI" id="CHEBI:46858"/>
        <dbReference type="ChEBI" id="CHEBI:61978"/>
        <dbReference type="EC" id="3.1.3.48"/>
    </reaction>
</comment>
<name>A0ABS4MDS6_9LACO</name>
<reference evidence="9 10" key="1">
    <citation type="submission" date="2021-03" db="EMBL/GenBank/DDBJ databases">
        <title>Genomic Encyclopedia of Type Strains, Phase IV (KMG-IV): sequencing the most valuable type-strain genomes for metagenomic binning, comparative biology and taxonomic classification.</title>
        <authorList>
            <person name="Goeker M."/>
        </authorList>
    </citation>
    <scope>NUCLEOTIDE SEQUENCE [LARGE SCALE GENOMIC DNA]</scope>
    <source>
        <strain evidence="9 10">DSM 101872</strain>
    </source>
</reference>
<evidence type="ECO:0000256" key="4">
    <source>
        <dbReference type="ARBA" id="ARBA00022490"/>
    </source>
</evidence>
<dbReference type="PANTHER" id="PTHR11717">
    <property type="entry name" value="LOW MOLECULAR WEIGHT PROTEIN TYROSINE PHOSPHATASE"/>
    <property type="match status" value="1"/>
</dbReference>